<comment type="similarity">
    <text evidence="2">Belongs to the thiolase-like superfamily. Beta-ketoacyl-ACP synthases family.</text>
</comment>
<sequence length="477" mass="50102">MAPARRRCRGHDVRGWAFLSEQPRRSDGGTARQGCAAVTAATAHGVDHIVIAGMAVEAPGGIDSPGSFWSALAASKELLGPFPRDRGWPIDELLSLSRLDDWGTVCDAGGFIDNAAEFDPAFFWISPREAIATDPQQRVALRVAWRALENTGLNPGALAGEDAGCFIGCSPTEYGPPGAEVNEYNGVRVIGYGLLSVAGRVSHGLGLTGPSMTVDAACASSLTAVHLAAAAVRDGDCEWALAGAVCVMGAPGVFYEFAKHNALSNDGHCRSYSDDATGTLWGEGAGIVIVERESRARRLGHRIHGRLLASHHNHNGKGKPILVPRTDAQERLIRKTIAKSGIDPADVGMIEGHGTATRAGDPVELRALQNTYGAAGSAPLLGSVKSNAGHAQAAAGMLGLIKLLLAGRHGQIPATLFADNPTTRVDWDRSSLRLATELQPWEPKNGMRYGAVSSFGAAGSNAHAILEMPVREENDDV</sequence>
<keyword evidence="1 2" id="KW-0808">Transferase</keyword>
<evidence type="ECO:0000256" key="2">
    <source>
        <dbReference type="RuleBase" id="RU003694"/>
    </source>
</evidence>
<feature type="domain" description="Ketosynthase family 3 (KS3)" evidence="3">
    <location>
        <begin position="46"/>
        <end position="468"/>
    </location>
</feature>
<protein>
    <submittedName>
        <fullName evidence="4">Polyketide synthase</fullName>
    </submittedName>
</protein>
<evidence type="ECO:0000313" key="4">
    <source>
        <dbReference type="EMBL" id="QXN92429.1"/>
    </source>
</evidence>
<reference evidence="4 5" key="1">
    <citation type="submission" date="2021-07" db="EMBL/GenBank/DDBJ databases">
        <title>Whole Genome Sequence of Nocardia Iowensis.</title>
        <authorList>
            <person name="Lamm A."/>
            <person name="Collins-Fairclough A.M."/>
            <person name="Bunk B."/>
            <person name="Sproer C."/>
        </authorList>
    </citation>
    <scope>NUCLEOTIDE SEQUENCE [LARGE SCALE GENOMIC DNA]</scope>
    <source>
        <strain evidence="4 5">NRRL 5646</strain>
    </source>
</reference>
<keyword evidence="5" id="KW-1185">Reference proteome</keyword>
<dbReference type="PANTHER" id="PTHR43775">
    <property type="entry name" value="FATTY ACID SYNTHASE"/>
    <property type="match status" value="1"/>
</dbReference>
<dbReference type="Pfam" id="PF02801">
    <property type="entry name" value="Ketoacyl-synt_C"/>
    <property type="match status" value="1"/>
</dbReference>
<dbReference type="InterPro" id="IPR014031">
    <property type="entry name" value="Ketoacyl_synth_C"/>
</dbReference>
<gene>
    <name evidence="4" type="ORF">KV110_04565</name>
</gene>
<dbReference type="EMBL" id="CP078145">
    <property type="protein sequence ID" value="QXN92429.1"/>
    <property type="molecule type" value="Genomic_DNA"/>
</dbReference>
<name>A0ABX8RS32_NOCIO</name>
<dbReference type="PANTHER" id="PTHR43775:SF51">
    <property type="entry name" value="INACTIVE PHENOLPHTHIOCEROL SYNTHESIS POLYKETIDE SYNTHASE TYPE I PKS1-RELATED"/>
    <property type="match status" value="1"/>
</dbReference>
<dbReference type="PROSITE" id="PS52004">
    <property type="entry name" value="KS3_2"/>
    <property type="match status" value="1"/>
</dbReference>
<dbReference type="PROSITE" id="PS00606">
    <property type="entry name" value="KS3_1"/>
    <property type="match status" value="1"/>
</dbReference>
<evidence type="ECO:0000256" key="1">
    <source>
        <dbReference type="ARBA" id="ARBA00022679"/>
    </source>
</evidence>
<dbReference type="Proteomes" id="UP000694257">
    <property type="component" value="Chromosome"/>
</dbReference>
<dbReference type="InterPro" id="IPR014030">
    <property type="entry name" value="Ketoacyl_synth_N"/>
</dbReference>
<accession>A0ABX8RS32</accession>
<dbReference type="SMART" id="SM00825">
    <property type="entry name" value="PKS_KS"/>
    <property type="match status" value="1"/>
</dbReference>
<dbReference type="InterPro" id="IPR050091">
    <property type="entry name" value="PKS_NRPS_Biosynth_Enz"/>
</dbReference>
<evidence type="ECO:0000313" key="5">
    <source>
        <dbReference type="Proteomes" id="UP000694257"/>
    </source>
</evidence>
<dbReference type="InterPro" id="IPR018201">
    <property type="entry name" value="Ketoacyl_synth_AS"/>
</dbReference>
<dbReference type="CDD" id="cd00833">
    <property type="entry name" value="PKS"/>
    <property type="match status" value="1"/>
</dbReference>
<organism evidence="4 5">
    <name type="scientific">Nocardia iowensis</name>
    <dbReference type="NCBI Taxonomy" id="204891"/>
    <lineage>
        <taxon>Bacteria</taxon>
        <taxon>Bacillati</taxon>
        <taxon>Actinomycetota</taxon>
        <taxon>Actinomycetes</taxon>
        <taxon>Mycobacteriales</taxon>
        <taxon>Nocardiaceae</taxon>
        <taxon>Nocardia</taxon>
    </lineage>
</organism>
<evidence type="ECO:0000259" key="3">
    <source>
        <dbReference type="PROSITE" id="PS52004"/>
    </source>
</evidence>
<dbReference type="Pfam" id="PF00109">
    <property type="entry name" value="ketoacyl-synt"/>
    <property type="match status" value="1"/>
</dbReference>
<proteinExistence type="inferred from homology"/>
<dbReference type="InterPro" id="IPR020841">
    <property type="entry name" value="PKS_Beta-ketoAc_synthase_dom"/>
</dbReference>